<proteinExistence type="predicted"/>
<accession>A0AA40EBK0</accession>
<gene>
    <name evidence="2" type="ORF">B0H67DRAFT_69615</name>
</gene>
<evidence type="ECO:0000256" key="1">
    <source>
        <dbReference type="SAM" id="MobiDB-lite"/>
    </source>
</evidence>
<keyword evidence="3" id="KW-1185">Reference proteome</keyword>
<feature type="compositionally biased region" description="Polar residues" evidence="1">
    <location>
        <begin position="121"/>
        <end position="131"/>
    </location>
</feature>
<dbReference type="EMBL" id="JAUKUA010000001">
    <property type="protein sequence ID" value="KAK0731346.1"/>
    <property type="molecule type" value="Genomic_DNA"/>
</dbReference>
<name>A0AA40EBK0_9PEZI</name>
<evidence type="ECO:0000313" key="2">
    <source>
        <dbReference type="EMBL" id="KAK0731346.1"/>
    </source>
</evidence>
<reference evidence="2" key="1">
    <citation type="submission" date="2023-06" db="EMBL/GenBank/DDBJ databases">
        <title>Genome-scale phylogeny and comparative genomics of the fungal order Sordariales.</title>
        <authorList>
            <consortium name="Lawrence Berkeley National Laboratory"/>
            <person name="Hensen N."/>
            <person name="Bonometti L."/>
            <person name="Westerberg I."/>
            <person name="Brannstrom I.O."/>
            <person name="Guillou S."/>
            <person name="Cros-Aarteil S."/>
            <person name="Calhoun S."/>
            <person name="Haridas S."/>
            <person name="Kuo A."/>
            <person name="Mondo S."/>
            <person name="Pangilinan J."/>
            <person name="Riley R."/>
            <person name="Labutti K."/>
            <person name="Andreopoulos B."/>
            <person name="Lipzen A."/>
            <person name="Chen C."/>
            <person name="Yanf M."/>
            <person name="Daum C."/>
            <person name="Ng V."/>
            <person name="Clum A."/>
            <person name="Steindorff A."/>
            <person name="Ohm R."/>
            <person name="Martin F."/>
            <person name="Silar P."/>
            <person name="Natvig D."/>
            <person name="Lalanne C."/>
            <person name="Gautier V."/>
            <person name="Ament-Velasquez S.L."/>
            <person name="Kruys A."/>
            <person name="Hutchinson M.I."/>
            <person name="Powell A.J."/>
            <person name="Barry K."/>
            <person name="Miller A.N."/>
            <person name="Grigoriev I.V."/>
            <person name="Debuchy R."/>
            <person name="Gladieux P."/>
            <person name="Thoren M.H."/>
            <person name="Johannesson H."/>
        </authorList>
    </citation>
    <scope>NUCLEOTIDE SEQUENCE</scope>
    <source>
        <strain evidence="2">SMH4607-1</strain>
    </source>
</reference>
<feature type="region of interest" description="Disordered" evidence="1">
    <location>
        <begin position="118"/>
        <end position="144"/>
    </location>
</feature>
<comment type="caution">
    <text evidence="2">The sequence shown here is derived from an EMBL/GenBank/DDBJ whole genome shotgun (WGS) entry which is preliminary data.</text>
</comment>
<sequence>MDGGPQPMASCELVIEEAPEGRRPTDLTTPSNRSRGYMHFPDWLWSLWAFRVPPHHRDPPLIRRLEIASCSKHVGYFGSRLASVTAVIPPRLSRPMFFVCNMTGIRSGRSICRRSELARNRASSTTSTQLRGKTKGFPSGGGTDHIVHQRKLAVDLHFMHRPCHRNGTLGSQWTMGTEHVRCQLAGNRHSYNIHPSSLPPPLLRA</sequence>
<evidence type="ECO:0000313" key="3">
    <source>
        <dbReference type="Proteomes" id="UP001172102"/>
    </source>
</evidence>
<protein>
    <submittedName>
        <fullName evidence="2">Uncharacterized protein</fullName>
    </submittedName>
</protein>
<organism evidence="2 3">
    <name type="scientific">Lasiosphaeris hirsuta</name>
    <dbReference type="NCBI Taxonomy" id="260670"/>
    <lineage>
        <taxon>Eukaryota</taxon>
        <taxon>Fungi</taxon>
        <taxon>Dikarya</taxon>
        <taxon>Ascomycota</taxon>
        <taxon>Pezizomycotina</taxon>
        <taxon>Sordariomycetes</taxon>
        <taxon>Sordariomycetidae</taxon>
        <taxon>Sordariales</taxon>
        <taxon>Lasiosphaeriaceae</taxon>
        <taxon>Lasiosphaeris</taxon>
    </lineage>
</organism>
<dbReference type="Proteomes" id="UP001172102">
    <property type="component" value="Unassembled WGS sequence"/>
</dbReference>
<dbReference type="AlphaFoldDB" id="A0AA40EBK0"/>